<dbReference type="EMBL" id="CP092109">
    <property type="protein sequence ID" value="UWZ79373.1"/>
    <property type="molecule type" value="Genomic_DNA"/>
</dbReference>
<dbReference type="InterPro" id="IPR042217">
    <property type="entry name" value="T4SS_VirB10/TrbI"/>
</dbReference>
<comment type="subcellular location">
    <subcellularLocation>
        <location evidence="1">Membrane</location>
        <topology evidence="1">Single-pass membrane protein</topology>
    </subcellularLocation>
</comment>
<feature type="compositionally biased region" description="Low complexity" evidence="6">
    <location>
        <begin position="90"/>
        <end position="112"/>
    </location>
</feature>
<evidence type="ECO:0000256" key="6">
    <source>
        <dbReference type="SAM" id="MobiDB-lite"/>
    </source>
</evidence>
<accession>A0ABY5ZLA5</accession>
<feature type="region of interest" description="Disordered" evidence="6">
    <location>
        <begin position="59"/>
        <end position="121"/>
    </location>
</feature>
<keyword evidence="8" id="KW-1185">Reference proteome</keyword>
<gene>
    <name evidence="7" type="ORF">L9S41_17075</name>
</gene>
<dbReference type="InterPro" id="IPR005498">
    <property type="entry name" value="T4SS_VirB10/TraB/TrbI"/>
</dbReference>
<evidence type="ECO:0000256" key="1">
    <source>
        <dbReference type="ARBA" id="ARBA00004167"/>
    </source>
</evidence>
<dbReference type="Pfam" id="PF03743">
    <property type="entry name" value="TrbI"/>
    <property type="match status" value="1"/>
</dbReference>
<evidence type="ECO:0000256" key="5">
    <source>
        <dbReference type="ARBA" id="ARBA00023136"/>
    </source>
</evidence>
<feature type="region of interest" description="Disordered" evidence="6">
    <location>
        <begin position="146"/>
        <end position="170"/>
    </location>
</feature>
<keyword evidence="3" id="KW-0812">Transmembrane</keyword>
<keyword evidence="5" id="KW-0472">Membrane</keyword>
<dbReference type="Gene3D" id="2.40.128.260">
    <property type="entry name" value="Type IV secretion system, VirB10/TraB/TrbI"/>
    <property type="match status" value="1"/>
</dbReference>
<protein>
    <recommendedName>
        <fullName evidence="9">Type IV secretion system protein VirB10</fullName>
    </recommendedName>
</protein>
<dbReference type="RefSeq" id="WP_260747727.1">
    <property type="nucleotide sequence ID" value="NZ_CP092109.1"/>
</dbReference>
<evidence type="ECO:0000313" key="8">
    <source>
        <dbReference type="Proteomes" id="UP001060414"/>
    </source>
</evidence>
<organism evidence="7 8">
    <name type="scientific">Geoalkalibacter halelectricus</name>
    <dbReference type="NCBI Taxonomy" id="2847045"/>
    <lineage>
        <taxon>Bacteria</taxon>
        <taxon>Pseudomonadati</taxon>
        <taxon>Thermodesulfobacteriota</taxon>
        <taxon>Desulfuromonadia</taxon>
        <taxon>Desulfuromonadales</taxon>
        <taxon>Geoalkalibacteraceae</taxon>
        <taxon>Geoalkalibacter</taxon>
    </lineage>
</organism>
<evidence type="ECO:0000256" key="4">
    <source>
        <dbReference type="ARBA" id="ARBA00022989"/>
    </source>
</evidence>
<evidence type="ECO:0000256" key="2">
    <source>
        <dbReference type="ARBA" id="ARBA00010265"/>
    </source>
</evidence>
<dbReference type="Proteomes" id="UP001060414">
    <property type="component" value="Chromosome"/>
</dbReference>
<comment type="similarity">
    <text evidence="2">Belongs to the TrbI/VirB10 family.</text>
</comment>
<evidence type="ECO:0000256" key="3">
    <source>
        <dbReference type="ARBA" id="ARBA00022692"/>
    </source>
</evidence>
<dbReference type="CDD" id="cd16429">
    <property type="entry name" value="VirB10"/>
    <property type="match status" value="1"/>
</dbReference>
<sequence length="435" mass="46355">MNKLPLIAAGGLAFVVIVTLVFAAQQRANKGQSQEAAQAETVQARSTQAGANALLQGYELDGTIPPAGPAPSRSAPEPAPADETPDAERSAAAAPPAAPPRSAAGGPPARAPELSEEERRRLQRARQFREDLFYDAVVSNTAVQIRDGGQSQGQGGAARPAGALGSEGMAAERERRIAENMRLAGMAGGGGTGGGANLPFFEGMGGDDADPNLRARKDEFQQTTRTYGYSSEFRRPQLTPYELRVGTVIPAVMIGGINSDLPGEIIAQVSQNVRDTRSGQHILIPQGSRLIGTYDSHVAMGQRRVMVGWHRVQFPDGSTMELGNMGGTDPAGYAGFNDKVNNHYWRIFGNATLLSIIGAGAQLSQPDSGNNSNSTNAREELAAELGRQWGQVGQQMIRRNMNIQPTLEIRPGYQFNVMVNKDLILEPYAELPTGR</sequence>
<keyword evidence="4" id="KW-1133">Transmembrane helix</keyword>
<reference evidence="7" key="1">
    <citation type="journal article" date="2022" name="Environ. Microbiol.">
        <title>Geoalkalibacter halelectricus SAP #1 sp. nov. possessing extracellular electron transfer and mineral#reducing capabilities from a haloalkaline environment.</title>
        <authorList>
            <person name="Yadav S."/>
            <person name="Singh R."/>
            <person name="Sundharam S.S."/>
            <person name="Chaudhary S."/>
            <person name="Krishnamurthi S."/>
            <person name="Patil S.A."/>
        </authorList>
    </citation>
    <scope>NUCLEOTIDE SEQUENCE</scope>
    <source>
        <strain evidence="7">SAP-1</strain>
    </source>
</reference>
<proteinExistence type="inferred from homology"/>
<name>A0ABY5ZLA5_9BACT</name>
<evidence type="ECO:0000313" key="7">
    <source>
        <dbReference type="EMBL" id="UWZ79373.1"/>
    </source>
</evidence>
<evidence type="ECO:0008006" key="9">
    <source>
        <dbReference type="Google" id="ProtNLM"/>
    </source>
</evidence>